<feature type="domain" description="SRCR" evidence="3">
    <location>
        <begin position="231"/>
        <end position="322"/>
    </location>
</feature>
<feature type="region of interest" description="Disordered" evidence="2">
    <location>
        <begin position="1548"/>
        <end position="1567"/>
    </location>
</feature>
<dbReference type="InterPro" id="IPR001190">
    <property type="entry name" value="SRCR"/>
</dbReference>
<dbReference type="InterPro" id="IPR035992">
    <property type="entry name" value="Ricin_B-like_lectins"/>
</dbReference>
<dbReference type="PANTHER" id="PTHR48071">
    <property type="entry name" value="SRCR DOMAIN-CONTAINING PROTEIN"/>
    <property type="match status" value="1"/>
</dbReference>
<proteinExistence type="predicted"/>
<dbReference type="SUPFAM" id="SSF50370">
    <property type="entry name" value="Ricin B-like lectins"/>
    <property type="match status" value="1"/>
</dbReference>
<protein>
    <recommendedName>
        <fullName evidence="3">SRCR domain-containing protein</fullName>
    </recommendedName>
</protein>
<evidence type="ECO:0000259" key="3">
    <source>
        <dbReference type="PROSITE" id="PS50287"/>
    </source>
</evidence>
<gene>
    <name evidence="4" type="ORF">HYH03_009586</name>
</gene>
<dbReference type="PANTHER" id="PTHR48071:SF18">
    <property type="entry name" value="DELETED IN MALIGNANT BRAIN TUMORS 1 PROTEIN-RELATED"/>
    <property type="match status" value="1"/>
</dbReference>
<evidence type="ECO:0000313" key="5">
    <source>
        <dbReference type="Proteomes" id="UP000612055"/>
    </source>
</evidence>
<dbReference type="Proteomes" id="UP000612055">
    <property type="component" value="Unassembled WGS sequence"/>
</dbReference>
<dbReference type="PROSITE" id="PS50287">
    <property type="entry name" value="SRCR_2"/>
    <property type="match status" value="3"/>
</dbReference>
<dbReference type="Pfam" id="PF00530">
    <property type="entry name" value="SRCR"/>
    <property type="match status" value="1"/>
</dbReference>
<feature type="region of interest" description="Disordered" evidence="2">
    <location>
        <begin position="82"/>
        <end position="182"/>
    </location>
</feature>
<dbReference type="SUPFAM" id="SSF56487">
    <property type="entry name" value="SRCR-like"/>
    <property type="match status" value="3"/>
</dbReference>
<feature type="region of interest" description="Disordered" evidence="2">
    <location>
        <begin position="1639"/>
        <end position="1676"/>
    </location>
</feature>
<organism evidence="4 5">
    <name type="scientific">Edaphochlamys debaryana</name>
    <dbReference type="NCBI Taxonomy" id="47281"/>
    <lineage>
        <taxon>Eukaryota</taxon>
        <taxon>Viridiplantae</taxon>
        <taxon>Chlorophyta</taxon>
        <taxon>core chlorophytes</taxon>
        <taxon>Chlorophyceae</taxon>
        <taxon>CS clade</taxon>
        <taxon>Chlamydomonadales</taxon>
        <taxon>Chlamydomonadales incertae sedis</taxon>
        <taxon>Edaphochlamys</taxon>
    </lineage>
</organism>
<reference evidence="4" key="1">
    <citation type="journal article" date="2020" name="bioRxiv">
        <title>Comparative genomics of Chlamydomonas.</title>
        <authorList>
            <person name="Craig R.J."/>
            <person name="Hasan A.R."/>
            <person name="Ness R.W."/>
            <person name="Keightley P.D."/>
        </authorList>
    </citation>
    <scope>NUCLEOTIDE SEQUENCE</scope>
    <source>
        <strain evidence="4">CCAP 11/70</strain>
    </source>
</reference>
<accession>A0A835XVV3</accession>
<evidence type="ECO:0000313" key="4">
    <source>
        <dbReference type="EMBL" id="KAG2492092.1"/>
    </source>
</evidence>
<evidence type="ECO:0000256" key="1">
    <source>
        <dbReference type="ARBA" id="ARBA00023157"/>
    </source>
</evidence>
<dbReference type="CDD" id="cd00161">
    <property type="entry name" value="beta-trefoil_Ricin-like"/>
    <property type="match status" value="1"/>
</dbReference>
<feature type="compositionally biased region" description="Pro residues" evidence="2">
    <location>
        <begin position="636"/>
        <end position="665"/>
    </location>
</feature>
<feature type="compositionally biased region" description="Pro residues" evidence="2">
    <location>
        <begin position="151"/>
        <end position="163"/>
    </location>
</feature>
<name>A0A835XVV3_9CHLO</name>
<dbReference type="Gene3D" id="2.80.10.50">
    <property type="match status" value="1"/>
</dbReference>
<keyword evidence="1" id="KW-1015">Disulfide bond</keyword>
<dbReference type="EMBL" id="JAEHOE010000047">
    <property type="protein sequence ID" value="KAG2492092.1"/>
    <property type="molecule type" value="Genomic_DNA"/>
</dbReference>
<sequence length="1753" mass="182946">MAPCRPRRQSCLQCTWRRPQQLPAAPSRRPAAAKHAAMALAIVLALLLLDPAADASRPALVQRAGVNGGQSTAALSGSLAGASVASGDAGEPLPGSHVPKPGGPAVSSGAEGSADSLGSSTALDFGRRRLGRRLREEELGGDDPGGDSPPQAQPPEAGFPPWSPDSRGPTVPPEDLAPPPFEHWYDDIRGSVTLDTLASELVPEEQYERGGLKLWRPLKREGVMGYVWAKRILKNNQTRWYPVCVGSRWTDREAGLTCRLAGFTNGGRASAPGSSAGSTISISDRPYITNMRCPSGATSLANCTAAIVPSGFCSSVVAVLCDQGPLPFPKIANSFTPYAFFSNSTFASEPVNKPGVVGYVWATQRVRRATYWYRVCQPGWTDVDAALSCIQAGFPAGGMALYDGRTDIAPRDDYSPLSYDLTRDVITAMDCPRWAEGVEDCTADLKYGALCTEFAAAVCKIGSCTEIAGYIVMADVAPAATDDPFGSEPLRSPAGRCATNESCMGFVTTPGAWGPRGRLFSAVYPALPSPGACLYRKEAEGCPDVPGFAVAPDVDSVGRRLSTSTYLTLEDAAAACLADPRCRGFNSEGSLLLRVSPLVSRYPGFCLYTRIRTSCPQRPGFVALPDMGHTGNRIPNAPPPLPTVPLPSPPVAPMPAPTPSGPYGPGPGVYGVQASPPAAYGAYGSFGSPPDDDGGEEEPWEGAEAEKRCRDLGAACGGFSSTGDLMHVVLPTRPSPGTCLYVREAVEEPLVGLRPGTPCDDRYSSTAEVQECLGRIAAEYRFLEDGPSSYRLAATDGPFCLQRAAGQPVNAVTGADLQPCADGDGSEEAEAQRFAVSKPLRSEDATGAETFTLQLNNRPEDTWLNFRAWGGCLVAAAVSGEGLALGPCDGNSGSMFSLHSDGEGFYQVRTAAGLCWSIDPTTAVYGAYVTTTACRTGDENQGFALYGPTAGGVVQDEPGSRWAVGLKIDLGICVFIARTPGAHLQAWPCEQVEQSDSEPFVLSLQLGSTPRDACLAPPAGWCGEGADLAFLDCESDGALDAVCVGPGPAADGGDAGAGVRGAMLSSRGCDVEGPQVPSSWCPDFFPAGPTPGVPFKLVTYTRQAVQPYDLIEPGQWYDTTATGRGYVLLKYRGSWGAVCASSMFTLEWDDRAAAAACRTLGYDSGRALLPDDSSTPRPLFLERASDYWPMWLTDVTCSSGSRDLINDCAYRGLWDGQIQDCSQGEMAAVECFGVGAEAPTPGMPPPPKVPPPPPDPPSSGCSLCIAMFWADAVQQSLVYCQRYAAALTAAVRTDSSLGFSTMTDFECEETFSFRVAGGTPSPQYTGAPAYAACAVIDLATEERLGSGELQPLVRLRGMDARFKPPLLAPPFALASLTSWTVRSGSASSGGQPYFYAGAEACNHDDTDWRRGIPAAPPAPLLTSRPGFGDWEGFGALAPSWPSNADDETSWLPLANHDGSPLSRFTFEAGVGAVNASGSSLGCYAPGRCVPSREDLTASARDAALVCIKMPGCAGFTTEGWLLSAADVASPVANPDFVEPNQGLYKLIGAGEAPPAPPPTSPSGPSVSAELHGCYNASVLAAALNASGSVLPVLSSTARKPTLDLAACQAAGAKAGAAMVALVAWPLDPLTVERLQAELPSSPGQEGDSLTPPTEPTGDRRLRRSAAEVESSTGTSLDVTPLTVSARAPAQPLVRAVCLAIADPTALLQDPEMGTLDSAKCAAWPCGPPGTGAPACGGKQEDVWALYEAAPAAA</sequence>
<dbReference type="GO" id="GO:0016020">
    <property type="term" value="C:membrane"/>
    <property type="evidence" value="ECO:0007669"/>
    <property type="project" value="InterPro"/>
</dbReference>
<feature type="domain" description="SRCR" evidence="3">
    <location>
        <begin position="344"/>
        <end position="460"/>
    </location>
</feature>
<dbReference type="Gene3D" id="3.10.250.10">
    <property type="entry name" value="SRCR-like domain"/>
    <property type="match status" value="2"/>
</dbReference>
<keyword evidence="5" id="KW-1185">Reference proteome</keyword>
<feature type="domain" description="SRCR" evidence="3">
    <location>
        <begin position="1108"/>
        <end position="1232"/>
    </location>
</feature>
<dbReference type="InterPro" id="IPR036772">
    <property type="entry name" value="SRCR-like_dom_sf"/>
</dbReference>
<feature type="compositionally biased region" description="Pro residues" evidence="2">
    <location>
        <begin position="170"/>
        <end position="181"/>
    </location>
</feature>
<comment type="caution">
    <text evidence="4">The sequence shown here is derived from an EMBL/GenBank/DDBJ whole genome shotgun (WGS) entry which is preliminary data.</text>
</comment>
<evidence type="ECO:0000256" key="2">
    <source>
        <dbReference type="SAM" id="MobiDB-lite"/>
    </source>
</evidence>
<feature type="region of interest" description="Disordered" evidence="2">
    <location>
        <begin position="633"/>
        <end position="666"/>
    </location>
</feature>
<dbReference type="SMART" id="SM00202">
    <property type="entry name" value="SR"/>
    <property type="match status" value="2"/>
</dbReference>